<feature type="domain" description="Protein kinase" evidence="20">
    <location>
        <begin position="1675"/>
        <end position="1947"/>
    </location>
</feature>
<dbReference type="CDD" id="cd06899">
    <property type="entry name" value="lectin_legume_LecRK_Arcelin_ConA"/>
    <property type="match status" value="3"/>
</dbReference>
<dbReference type="InterPro" id="IPR000719">
    <property type="entry name" value="Prot_kinase_dom"/>
</dbReference>
<reference evidence="22" key="1">
    <citation type="journal article" date="2019" name="Curr. Biol.">
        <title>Genome Sequence of Striga asiatica Provides Insight into the Evolution of Plant Parasitism.</title>
        <authorList>
            <person name="Yoshida S."/>
            <person name="Kim S."/>
            <person name="Wafula E.K."/>
            <person name="Tanskanen J."/>
            <person name="Kim Y.M."/>
            <person name="Honaas L."/>
            <person name="Yang Z."/>
            <person name="Spallek T."/>
            <person name="Conn C.E."/>
            <person name="Ichihashi Y."/>
            <person name="Cheong K."/>
            <person name="Cui S."/>
            <person name="Der J.P."/>
            <person name="Gundlach H."/>
            <person name="Jiao Y."/>
            <person name="Hori C."/>
            <person name="Ishida J.K."/>
            <person name="Kasahara H."/>
            <person name="Kiba T."/>
            <person name="Kim M.S."/>
            <person name="Koo N."/>
            <person name="Laohavisit A."/>
            <person name="Lee Y.H."/>
            <person name="Lumba S."/>
            <person name="McCourt P."/>
            <person name="Mortimer J.C."/>
            <person name="Mutuku J.M."/>
            <person name="Nomura T."/>
            <person name="Sasaki-Sekimoto Y."/>
            <person name="Seto Y."/>
            <person name="Wang Y."/>
            <person name="Wakatake T."/>
            <person name="Sakakibara H."/>
            <person name="Demura T."/>
            <person name="Yamaguchi S."/>
            <person name="Yoneyama K."/>
            <person name="Manabe R.I."/>
            <person name="Nelson D.C."/>
            <person name="Schulman A.H."/>
            <person name="Timko M.P."/>
            <person name="dePamphilis C.W."/>
            <person name="Choi D."/>
            <person name="Shirasu K."/>
        </authorList>
    </citation>
    <scope>NUCLEOTIDE SEQUENCE [LARGE SCALE GENOMIC DNA]</scope>
    <source>
        <strain evidence="22">cv. UVA1</strain>
    </source>
</reference>
<keyword evidence="15" id="KW-0675">Receptor</keyword>
<gene>
    <name evidence="21" type="ORF">STAS_12804</name>
</gene>
<evidence type="ECO:0000256" key="17">
    <source>
        <dbReference type="ARBA" id="ARBA00048679"/>
    </source>
</evidence>
<keyword evidence="9" id="KW-0430">Lectin</keyword>
<evidence type="ECO:0000256" key="19">
    <source>
        <dbReference type="SAM" id="SignalP"/>
    </source>
</evidence>
<evidence type="ECO:0000256" key="18">
    <source>
        <dbReference type="SAM" id="Phobius"/>
    </source>
</evidence>
<name>A0A5A7PUV6_STRAF</name>
<dbReference type="Pfam" id="PF00069">
    <property type="entry name" value="Pkinase"/>
    <property type="match status" value="3"/>
</dbReference>
<keyword evidence="13 18" id="KW-1133">Transmembrane helix</keyword>
<feature type="domain" description="Protein kinase" evidence="20">
    <location>
        <begin position="349"/>
        <end position="621"/>
    </location>
</feature>
<dbReference type="InterPro" id="IPR011009">
    <property type="entry name" value="Kinase-like_dom_sf"/>
</dbReference>
<evidence type="ECO:0000256" key="14">
    <source>
        <dbReference type="ARBA" id="ARBA00023136"/>
    </source>
</evidence>
<evidence type="ECO:0000256" key="12">
    <source>
        <dbReference type="ARBA" id="ARBA00022840"/>
    </source>
</evidence>
<keyword evidence="7 18" id="KW-0812">Transmembrane</keyword>
<evidence type="ECO:0000259" key="20">
    <source>
        <dbReference type="PROSITE" id="PS50011"/>
    </source>
</evidence>
<keyword evidence="14 18" id="KW-0472">Membrane</keyword>
<feature type="chain" id="PRO_5022996118" description="non-specific serine/threonine protein kinase" evidence="19">
    <location>
        <begin position="24"/>
        <end position="1990"/>
    </location>
</feature>
<evidence type="ECO:0000256" key="4">
    <source>
        <dbReference type="ARBA" id="ARBA00012513"/>
    </source>
</evidence>
<feature type="transmembrane region" description="Helical" evidence="18">
    <location>
        <begin position="1614"/>
        <end position="1637"/>
    </location>
</feature>
<keyword evidence="22" id="KW-1185">Reference proteome</keyword>
<dbReference type="SMART" id="SM00220">
    <property type="entry name" value="S_TKc"/>
    <property type="match status" value="3"/>
</dbReference>
<keyword evidence="12" id="KW-0067">ATP-binding</keyword>
<evidence type="ECO:0000313" key="21">
    <source>
        <dbReference type="EMBL" id="GER36461.1"/>
    </source>
</evidence>
<dbReference type="FunFam" id="3.30.200.20:FF:000621">
    <property type="entry name" value="Putative L-type lectin-domain containing receptor kinase VII.2"/>
    <property type="match status" value="1"/>
</dbReference>
<dbReference type="GO" id="GO:0005524">
    <property type="term" value="F:ATP binding"/>
    <property type="evidence" value="ECO:0007669"/>
    <property type="project" value="UniProtKB-KW"/>
</dbReference>
<dbReference type="Pfam" id="PF00139">
    <property type="entry name" value="Lectin_legB"/>
    <property type="match status" value="3"/>
</dbReference>
<accession>A0A5A7PUV6</accession>
<dbReference type="GO" id="GO:0016020">
    <property type="term" value="C:membrane"/>
    <property type="evidence" value="ECO:0007669"/>
    <property type="project" value="UniProtKB-SubCell"/>
</dbReference>
<dbReference type="Gene3D" id="3.30.200.20">
    <property type="entry name" value="Phosphorylase Kinase, domain 1"/>
    <property type="match status" value="3"/>
</dbReference>
<keyword evidence="11 21" id="KW-0418">Kinase</keyword>
<evidence type="ECO:0000256" key="9">
    <source>
        <dbReference type="ARBA" id="ARBA00022734"/>
    </source>
</evidence>
<evidence type="ECO:0000256" key="10">
    <source>
        <dbReference type="ARBA" id="ARBA00022741"/>
    </source>
</evidence>
<evidence type="ECO:0000256" key="2">
    <source>
        <dbReference type="ARBA" id="ARBA00008536"/>
    </source>
</evidence>
<feature type="transmembrane region" description="Helical" evidence="18">
    <location>
        <begin position="288"/>
        <end position="310"/>
    </location>
</feature>
<keyword evidence="5" id="KW-0723">Serine/threonine-protein kinase</keyword>
<keyword evidence="6" id="KW-0808">Transferase</keyword>
<dbReference type="Gene3D" id="1.10.510.10">
    <property type="entry name" value="Transferase(Phosphotransferase) domain 1"/>
    <property type="match status" value="3"/>
</dbReference>
<proteinExistence type="inferred from homology"/>
<comment type="subcellular location">
    <subcellularLocation>
        <location evidence="1">Membrane</location>
        <topology evidence="1">Single-pass type I membrane protein</topology>
    </subcellularLocation>
</comment>
<evidence type="ECO:0000256" key="5">
    <source>
        <dbReference type="ARBA" id="ARBA00022527"/>
    </source>
</evidence>
<dbReference type="Proteomes" id="UP000325081">
    <property type="component" value="Unassembled WGS sequence"/>
</dbReference>
<dbReference type="Gene3D" id="2.60.120.200">
    <property type="match status" value="3"/>
</dbReference>
<sequence>MNEHLSHLLLLSLSLTLLPAAAAVDFLFNGFGPSDVSLYGDTTNPSRVISLTNRLPFSLGRAIYPSKIPTKRPNSSAVLPFSTSFIFSMAPFRGALPGHGILFVFVPTPGILESASAQHLGLFNRTSNGDPRSHVFGVEFDVFQNEEFGDINGNHVGVDVNSLESVRACEAGFWPDNGRKFKKLKLNNGRNYQVWIDYVNSVVNVTMAPAGLKRPNRPLLSFPLNLSDVLQDEMYVGFAAATGALTQSHLILAWSFSNTNFSLGQGLVTRGLPNFEDRTTPVTQSSGFIVGMITGVMFSVLLCCVVVCWLRRRDFRMKKAKKEEMEQWELEYWPHRIGYRVIESATNNFSNENVIGGFGNGKVYRGKLTGGLEVAVKRLSCETFLAEISSLGRLKHRNLVGLRGWCKKEKEGGLFVVYDYMENGSLDKRVFECDDFGKILSFEERIRILKQIASGVSYLHHEWESTVLHRDIKSSNVLLDKQMNAKLGDFGLARIHNHDKADDPTRVVGTIGYLAPEVVKNGKVSTKTDVFSYGVLILEVICGRRPIEEGKPLLVNWLLELLRRGELVSGVDSRLRANNGEFDEEKAEQMLQLGLLCAHTDSSVRPTMRQVVKLFAEEAEIDEPEEDDEGRCILEKMKDKEILCSSVSISWSHSFGVGRYLIQLLLCLSTTIPAVRLTSAVDFLFNGFNSSDASLYGDADIKSHVLALTNDVSSSNGRAFYPYQIHTKQPNSSLALPFSTSFIFSMAPSQVGVVRYGFVFYFVPGGETLNSSSARQLGLFNSSGGGPPNSHIFAVEFDVYRNSLFRSIDDGHLGVDLGSIVSISADGAGYWADDDVSSFKHLSFNDGKNYQAWIDYVDGVVNVTIAPVELKRRPNRPWASVPLNLSRVLLDEMHVGFIGGTYRSFFGSQRILAWSFSNTNFSLSEDLINEGLPNFAPRQIPNHKTRGSVSVSGITVVALLLILLCFAFVVVIFLKKRIKRIKMKREGIEHWELEYWPHRISYREIESATNNFAEENVIGIGGNGKEVYKGIFPGGSLVAVKRLSRENSESVKAFSAEVSSLGRLKHRNLVGLRGWCKKEKDMLFVVYDYMENGSLDKRVFECDDSKMLSCEERMRILKEIASGVSYLHHGWESKVLHRDIKASNVLLDEQMNARLGDFGLAWIHNRDKENDPTRVVGTIGYLAPEVVKTGKVSTQTDVFSYGVLILEVICGRRPIEHGESFLVDWLLELLRRGELINGVDPRVRANGEFDEEEVERMIQLGLLCAHPDASVRPTMRQVVKFFEEKAEIDEPEDDEGRCILEKMKDKEILCSSASISWSHSFGVGRYPIQLLLCLSTTILAVRLTSAVDFLFNGFNSSDASLYGDADIKSHVLTLTNDVSSSNGRAFYPYQIHTKQPNSSLALPFSTSFIFSMAPSQVGVIRYGFLFYFVPGGVTLNSSSASQLGLFNSSGGGRPNSHVFGVEFDAYRNSLFLSNDDGHLGVDVGSIISISADQAGYWPDDDDSSFKPLSFNDGKNYQAWIDYVDGMVNVTIAPVELKRRPNWPLFSVPLNLSRVLLDEMHVGFIGGTYKSFFGSHRILAWSFSNTNFSLSEDLINEGLPNFAPPNHRTRGSASVSGMIVVALSLILLCFAFVVVILLKKRIKRIKMKKEGIEHWELEYWPHRISYREIESATNNFAEENVIGIGVNGKKVYKGIFPGGSLVAIKCLSRENSESVKAFSAEVSSLGRLKHRNLVGLRGWCKKEKDTLFVVYDYMEHGSLDKRVFECDDSTMLSCEERMRILKEIASGVSYLHHGWESKVLHRDIKASNVLLDEQMNARLGDFGLAWIHNRDNENDIDPTRVVGTIGYLAPEVVKTGKVSTKTDVFSYGVLILEVICGRRPIEEGKPFLVDWLLELLRRGELISGVDPRFWANGEIDEEKVERMIQLGLLCAHPDASVRPTMRQVVKFFEEKTEIDEPEDDEGRCILEKMKDKEIFCSLASISWSHSFGVGR</sequence>
<dbReference type="EMBL" id="BKCP01005183">
    <property type="protein sequence ID" value="GER36461.1"/>
    <property type="molecule type" value="Genomic_DNA"/>
</dbReference>
<dbReference type="CDD" id="cd14066">
    <property type="entry name" value="STKc_IRAK"/>
    <property type="match status" value="1"/>
</dbReference>
<dbReference type="GO" id="GO:0004674">
    <property type="term" value="F:protein serine/threonine kinase activity"/>
    <property type="evidence" value="ECO:0007669"/>
    <property type="project" value="UniProtKB-KW"/>
</dbReference>
<evidence type="ECO:0000256" key="13">
    <source>
        <dbReference type="ARBA" id="ARBA00022989"/>
    </source>
</evidence>
<dbReference type="InterPro" id="IPR050528">
    <property type="entry name" value="L-type_Lectin-RKs"/>
</dbReference>
<evidence type="ECO:0000256" key="11">
    <source>
        <dbReference type="ARBA" id="ARBA00022777"/>
    </source>
</evidence>
<organism evidence="21 22">
    <name type="scientific">Striga asiatica</name>
    <name type="common">Asiatic witchweed</name>
    <name type="synonym">Buchnera asiatica</name>
    <dbReference type="NCBI Taxonomy" id="4170"/>
    <lineage>
        <taxon>Eukaryota</taxon>
        <taxon>Viridiplantae</taxon>
        <taxon>Streptophyta</taxon>
        <taxon>Embryophyta</taxon>
        <taxon>Tracheophyta</taxon>
        <taxon>Spermatophyta</taxon>
        <taxon>Magnoliopsida</taxon>
        <taxon>eudicotyledons</taxon>
        <taxon>Gunneridae</taxon>
        <taxon>Pentapetalae</taxon>
        <taxon>asterids</taxon>
        <taxon>lamiids</taxon>
        <taxon>Lamiales</taxon>
        <taxon>Orobanchaceae</taxon>
        <taxon>Buchnereae</taxon>
        <taxon>Striga</taxon>
    </lineage>
</organism>
<comment type="catalytic activity">
    <reaction evidence="16">
        <text>L-threonyl-[protein] + ATP = O-phospho-L-threonyl-[protein] + ADP + H(+)</text>
        <dbReference type="Rhea" id="RHEA:46608"/>
        <dbReference type="Rhea" id="RHEA-COMP:11060"/>
        <dbReference type="Rhea" id="RHEA-COMP:11605"/>
        <dbReference type="ChEBI" id="CHEBI:15378"/>
        <dbReference type="ChEBI" id="CHEBI:30013"/>
        <dbReference type="ChEBI" id="CHEBI:30616"/>
        <dbReference type="ChEBI" id="CHEBI:61977"/>
        <dbReference type="ChEBI" id="CHEBI:456216"/>
        <dbReference type="EC" id="2.7.11.1"/>
    </reaction>
</comment>
<feature type="domain" description="Protein kinase" evidence="20">
    <location>
        <begin position="1012"/>
        <end position="1282"/>
    </location>
</feature>
<comment type="similarity">
    <text evidence="2">In the N-terminal section; belongs to the leguminous lectin family.</text>
</comment>
<dbReference type="SUPFAM" id="SSF49899">
    <property type="entry name" value="Concanavalin A-like lectins/glucanases"/>
    <property type="match status" value="3"/>
</dbReference>
<dbReference type="PROSITE" id="PS50011">
    <property type="entry name" value="PROTEIN_KINASE_DOM"/>
    <property type="match status" value="3"/>
</dbReference>
<feature type="signal peptide" evidence="19">
    <location>
        <begin position="1"/>
        <end position="23"/>
    </location>
</feature>
<comment type="catalytic activity">
    <reaction evidence="17">
        <text>L-seryl-[protein] + ATP = O-phospho-L-seryl-[protein] + ADP + H(+)</text>
        <dbReference type="Rhea" id="RHEA:17989"/>
        <dbReference type="Rhea" id="RHEA-COMP:9863"/>
        <dbReference type="Rhea" id="RHEA-COMP:11604"/>
        <dbReference type="ChEBI" id="CHEBI:15378"/>
        <dbReference type="ChEBI" id="CHEBI:29999"/>
        <dbReference type="ChEBI" id="CHEBI:30616"/>
        <dbReference type="ChEBI" id="CHEBI:83421"/>
        <dbReference type="ChEBI" id="CHEBI:456216"/>
        <dbReference type="EC" id="2.7.11.1"/>
    </reaction>
</comment>
<dbReference type="OrthoDB" id="1906651at2759"/>
<evidence type="ECO:0000256" key="15">
    <source>
        <dbReference type="ARBA" id="ARBA00023170"/>
    </source>
</evidence>
<protein>
    <recommendedName>
        <fullName evidence="4">non-specific serine/threonine protein kinase</fullName>
        <ecNumber evidence="4">2.7.11.1</ecNumber>
    </recommendedName>
</protein>
<evidence type="ECO:0000256" key="6">
    <source>
        <dbReference type="ARBA" id="ARBA00022679"/>
    </source>
</evidence>
<dbReference type="GO" id="GO:0030246">
    <property type="term" value="F:carbohydrate binding"/>
    <property type="evidence" value="ECO:0007669"/>
    <property type="project" value="UniProtKB-KW"/>
</dbReference>
<dbReference type="PANTHER" id="PTHR27007">
    <property type="match status" value="1"/>
</dbReference>
<dbReference type="EC" id="2.7.11.1" evidence="4"/>
<dbReference type="InterPro" id="IPR013320">
    <property type="entry name" value="ConA-like_dom_sf"/>
</dbReference>
<dbReference type="PROSITE" id="PS00108">
    <property type="entry name" value="PROTEIN_KINASE_ST"/>
    <property type="match status" value="3"/>
</dbReference>
<keyword evidence="8 19" id="KW-0732">Signal</keyword>
<evidence type="ECO:0000256" key="3">
    <source>
        <dbReference type="ARBA" id="ARBA00010217"/>
    </source>
</evidence>
<comment type="caution">
    <text evidence="21">The sequence shown here is derived from an EMBL/GenBank/DDBJ whole genome shotgun (WGS) entry which is preliminary data.</text>
</comment>
<feature type="transmembrane region" description="Helical" evidence="18">
    <location>
        <begin position="948"/>
        <end position="974"/>
    </location>
</feature>
<dbReference type="FunFam" id="1.10.510.10:FF:000108">
    <property type="entry name" value="L-type lectin-domain containing receptor kinase S.4"/>
    <property type="match status" value="3"/>
</dbReference>
<dbReference type="FunFam" id="2.60.120.200:FF:000246">
    <property type="entry name" value="L-type lectin-domain containing receptor kinase V.9"/>
    <property type="match status" value="1"/>
</dbReference>
<dbReference type="InterPro" id="IPR001220">
    <property type="entry name" value="Legume_lectin_dom"/>
</dbReference>
<comment type="similarity">
    <text evidence="3">In the C-terminal section; belongs to the protein kinase superfamily. Ser/Thr protein kinase family.</text>
</comment>
<evidence type="ECO:0000256" key="7">
    <source>
        <dbReference type="ARBA" id="ARBA00022692"/>
    </source>
</evidence>
<evidence type="ECO:0000313" key="22">
    <source>
        <dbReference type="Proteomes" id="UP000325081"/>
    </source>
</evidence>
<dbReference type="InterPro" id="IPR008271">
    <property type="entry name" value="Ser/Thr_kinase_AS"/>
</dbReference>
<evidence type="ECO:0000256" key="16">
    <source>
        <dbReference type="ARBA" id="ARBA00047899"/>
    </source>
</evidence>
<dbReference type="SUPFAM" id="SSF56112">
    <property type="entry name" value="Protein kinase-like (PK-like)"/>
    <property type="match status" value="3"/>
</dbReference>
<evidence type="ECO:0000256" key="1">
    <source>
        <dbReference type="ARBA" id="ARBA00004479"/>
    </source>
</evidence>
<evidence type="ECO:0000256" key="8">
    <source>
        <dbReference type="ARBA" id="ARBA00022729"/>
    </source>
</evidence>
<keyword evidence="10" id="KW-0547">Nucleotide-binding</keyword>